<dbReference type="InterPro" id="IPR032466">
    <property type="entry name" value="Metal_Hydrolase"/>
</dbReference>
<dbReference type="SUPFAM" id="SSF51556">
    <property type="entry name" value="Metallo-dependent hydrolases"/>
    <property type="match status" value="1"/>
</dbReference>
<evidence type="ECO:0000313" key="4">
    <source>
        <dbReference type="Proteomes" id="UP000290545"/>
    </source>
</evidence>
<proteinExistence type="predicted"/>
<keyword evidence="4" id="KW-1185">Reference proteome</keyword>
<evidence type="ECO:0000256" key="1">
    <source>
        <dbReference type="ARBA" id="ARBA00022801"/>
    </source>
</evidence>
<dbReference type="InterPro" id="IPR006680">
    <property type="entry name" value="Amidohydro-rel"/>
</dbReference>
<name>A0A4Q1CZD1_9BACT</name>
<accession>A0A4Q1CZD1</accession>
<dbReference type="PANTHER" id="PTHR43794:SF11">
    <property type="entry name" value="AMIDOHYDROLASE-RELATED DOMAIN-CONTAINING PROTEIN"/>
    <property type="match status" value="1"/>
</dbReference>
<protein>
    <submittedName>
        <fullName evidence="3">Amidohydrolase</fullName>
    </submittedName>
</protein>
<dbReference type="InterPro" id="IPR050287">
    <property type="entry name" value="MTA/SAH_deaminase"/>
</dbReference>
<sequence>MAYLKIQGSGLFDGREMLGPEQVLITDEQGKVAAIIAEKDAGDDIRKVNGIVSPGFVNCHCHLELSHMKALLPESTGLVNFVTGVMQQRSFAPEQIAEAIVAGEDEMYRGGVVAVGDICNTTHTIQQKEKGRLTYHNFMEVSGFIPAGAGARMAQAVQNLEAFNSAGLNGSITAHAPYSVSPALFSLINEHSAGKITSVHNQETPEEDAFFVTGDSAFRQLYSMLGADISFYQAPGCRSLRHWLPLLDRPAQVLLVHNTCSTTEDISLALQQAQLHHQQLFWTLCVNANLYIENQVPPVGLLREMGCTITVGTDSLASNRQLSILAELKTLQTHFPDLTLAELLRWATFNGAQALQLQDRYGSFEKGRQPGVLVVDEGLNGVERVDGRW</sequence>
<feature type="domain" description="Amidohydrolase-related" evidence="2">
    <location>
        <begin position="51"/>
        <end position="376"/>
    </location>
</feature>
<dbReference type="RefSeq" id="WP_129005770.1">
    <property type="nucleotide sequence ID" value="NZ_SDHZ01000005.1"/>
</dbReference>
<dbReference type="Gene3D" id="3.20.20.140">
    <property type="entry name" value="Metal-dependent hydrolases"/>
    <property type="match status" value="1"/>
</dbReference>
<dbReference type="PANTHER" id="PTHR43794">
    <property type="entry name" value="AMINOHYDROLASE SSNA-RELATED"/>
    <property type="match status" value="1"/>
</dbReference>
<dbReference type="EMBL" id="SDHZ01000005">
    <property type="protein sequence ID" value="RXK80743.1"/>
    <property type="molecule type" value="Genomic_DNA"/>
</dbReference>
<organism evidence="3 4">
    <name type="scientific">Filimonas effusa</name>
    <dbReference type="NCBI Taxonomy" id="2508721"/>
    <lineage>
        <taxon>Bacteria</taxon>
        <taxon>Pseudomonadati</taxon>
        <taxon>Bacteroidota</taxon>
        <taxon>Chitinophagia</taxon>
        <taxon>Chitinophagales</taxon>
        <taxon>Chitinophagaceae</taxon>
        <taxon>Filimonas</taxon>
    </lineage>
</organism>
<reference evidence="3 4" key="1">
    <citation type="submission" date="2019-01" db="EMBL/GenBank/DDBJ databases">
        <title>Filimonas sp. strain TTM-71.</title>
        <authorList>
            <person name="Chen W.-M."/>
        </authorList>
    </citation>
    <scope>NUCLEOTIDE SEQUENCE [LARGE SCALE GENOMIC DNA]</scope>
    <source>
        <strain evidence="3 4">TTM-71</strain>
    </source>
</reference>
<evidence type="ECO:0000259" key="2">
    <source>
        <dbReference type="Pfam" id="PF01979"/>
    </source>
</evidence>
<comment type="caution">
    <text evidence="3">The sequence shown here is derived from an EMBL/GenBank/DDBJ whole genome shotgun (WGS) entry which is preliminary data.</text>
</comment>
<gene>
    <name evidence="3" type="ORF">ESB13_21495</name>
</gene>
<keyword evidence="1 3" id="KW-0378">Hydrolase</keyword>
<dbReference type="OrthoDB" id="9807210at2"/>
<dbReference type="Proteomes" id="UP000290545">
    <property type="component" value="Unassembled WGS sequence"/>
</dbReference>
<dbReference type="Pfam" id="PF01979">
    <property type="entry name" value="Amidohydro_1"/>
    <property type="match status" value="1"/>
</dbReference>
<evidence type="ECO:0000313" key="3">
    <source>
        <dbReference type="EMBL" id="RXK80743.1"/>
    </source>
</evidence>
<dbReference type="GO" id="GO:0016787">
    <property type="term" value="F:hydrolase activity"/>
    <property type="evidence" value="ECO:0007669"/>
    <property type="project" value="UniProtKB-KW"/>
</dbReference>
<dbReference type="AlphaFoldDB" id="A0A4Q1CZD1"/>